<keyword evidence="1" id="KW-0812">Transmembrane</keyword>
<feature type="transmembrane region" description="Helical" evidence="1">
    <location>
        <begin position="106"/>
        <end position="124"/>
    </location>
</feature>
<evidence type="ECO:0000256" key="1">
    <source>
        <dbReference type="SAM" id="Phobius"/>
    </source>
</evidence>
<dbReference type="PIRSF" id="PIRSF037259">
    <property type="entry name" value="EcsB_ABC"/>
    <property type="match status" value="1"/>
</dbReference>
<feature type="transmembrane region" description="Helical" evidence="1">
    <location>
        <begin position="303"/>
        <end position="323"/>
    </location>
</feature>
<dbReference type="RefSeq" id="WP_133432677.1">
    <property type="nucleotide sequence ID" value="NZ_SCWA01000022.1"/>
</dbReference>
<feature type="transmembrane region" description="Helical" evidence="1">
    <location>
        <begin position="25"/>
        <end position="47"/>
    </location>
</feature>
<keyword evidence="1" id="KW-0472">Membrane</keyword>
<comment type="caution">
    <text evidence="2">The sequence shown here is derived from an EMBL/GenBank/DDBJ whole genome shotgun (WGS) entry which is preliminary data.</text>
</comment>
<feature type="transmembrane region" description="Helical" evidence="1">
    <location>
        <begin position="130"/>
        <end position="152"/>
    </location>
</feature>
<dbReference type="GO" id="GO:0016020">
    <property type="term" value="C:membrane"/>
    <property type="evidence" value="ECO:0007669"/>
    <property type="project" value="InterPro"/>
</dbReference>
<gene>
    <name evidence="2" type="ORF">ERX27_09955</name>
</gene>
<dbReference type="EMBL" id="SCWA01000022">
    <property type="protein sequence ID" value="TDL94135.1"/>
    <property type="molecule type" value="Genomic_DNA"/>
</dbReference>
<dbReference type="Proteomes" id="UP000295310">
    <property type="component" value="Unassembled WGS sequence"/>
</dbReference>
<feature type="transmembrane region" description="Helical" evidence="1">
    <location>
        <begin position="280"/>
        <end position="297"/>
    </location>
</feature>
<feature type="transmembrane region" description="Helical" evidence="1">
    <location>
        <begin position="164"/>
        <end position="180"/>
    </location>
</feature>
<keyword evidence="1" id="KW-1133">Transmembrane helix</keyword>
<evidence type="ECO:0000313" key="2">
    <source>
        <dbReference type="EMBL" id="TDL94135.1"/>
    </source>
</evidence>
<keyword evidence="3" id="KW-1185">Reference proteome</keyword>
<feature type="transmembrane region" description="Helical" evidence="1">
    <location>
        <begin position="186"/>
        <end position="203"/>
    </location>
</feature>
<dbReference type="AlphaFoldDB" id="A0A4R6BAZ7"/>
<reference evidence="2 3" key="1">
    <citation type="submission" date="2019-01" db="EMBL/GenBank/DDBJ databases">
        <title>Draft genome sequences of the type strains of six Macrococcus species.</title>
        <authorList>
            <person name="Mazhar S."/>
            <person name="Altermann E."/>
            <person name="Hill C."/>
            <person name="Mcauliffe O."/>
        </authorList>
    </citation>
    <scope>NUCLEOTIDE SEQUENCE [LARGE SCALE GENOMIC DNA]</scope>
    <source>
        <strain evidence="2 3">CCM4811</strain>
    </source>
</reference>
<feature type="transmembrane region" description="Helical" evidence="1">
    <location>
        <begin position="59"/>
        <end position="79"/>
    </location>
</feature>
<feature type="transmembrane region" description="Helical" evidence="1">
    <location>
        <begin position="349"/>
        <end position="367"/>
    </location>
</feature>
<accession>A0A4R6BAZ7</accession>
<proteinExistence type="predicted"/>
<dbReference type="InterPro" id="IPR010288">
    <property type="entry name" value="EcsB_ABC"/>
</dbReference>
<evidence type="ECO:0000313" key="3">
    <source>
        <dbReference type="Proteomes" id="UP000295310"/>
    </source>
</evidence>
<protein>
    <submittedName>
        <fullName evidence="2">ABC transporter permease</fullName>
    </submittedName>
</protein>
<organism evidence="2 3">
    <name type="scientific">Macrococcus brunensis</name>
    <dbReference type="NCBI Taxonomy" id="198483"/>
    <lineage>
        <taxon>Bacteria</taxon>
        <taxon>Bacillati</taxon>
        <taxon>Bacillota</taxon>
        <taxon>Bacilli</taxon>
        <taxon>Bacillales</taxon>
        <taxon>Staphylococcaceae</taxon>
        <taxon>Macrococcus</taxon>
    </lineage>
</organism>
<name>A0A4R6BAZ7_9STAP</name>
<sequence length="403" mass="46687">MYNAKSLYQKRAGANSKEVARYSRFIFNGHFIIFLSIAFGALTLQYSQLLKALPDGIDYHLIIAFILALTTLAPLRTYFREADQVFLLPYEEQLDDYIRNSIVGSALRRGILFTVLFVILLPLYHAGEYFSIHGAITAYLTGVIGIGIGLLLRFYFLKIGVSNMSVNILLFIVLISGIYMSLDGSWFSGLAALIMLLGLLLLVRNIAEHRVYPWETLIEYEKDLTQQQYKLINIFTDVKGLKDNVRRRAFFDFLLKDRAYNHEGMFLFLFKRNFVRSKDAFWIIIRLVVIGGLIIWLVHQPIIAAIIGVFMIYIVVLQSSQFYKQQAYQLWPQVWPVAESKVVEGFQKFLRQLSLVVTIVVAVIYIVLYPGTFYYALFFFAIMWWTNQQVMSKLKKRMVLLKD</sequence>
<dbReference type="OrthoDB" id="2447941at2"/>
<dbReference type="Pfam" id="PF05975">
    <property type="entry name" value="EcsB"/>
    <property type="match status" value="1"/>
</dbReference>